<dbReference type="EMBL" id="JAGGDJ010000001">
    <property type="protein sequence ID" value="MBO7742680.1"/>
    <property type="molecule type" value="Genomic_DNA"/>
</dbReference>
<accession>A0ABS3W2Z8</accession>
<keyword evidence="2" id="KW-1185">Reference proteome</keyword>
<reference evidence="1 2" key="1">
    <citation type="submission" date="2021-03" db="EMBL/GenBank/DDBJ databases">
        <title>Paenibacillus artemisicola MWE-103 whole genome sequence.</title>
        <authorList>
            <person name="Ham Y.J."/>
        </authorList>
    </citation>
    <scope>NUCLEOTIDE SEQUENCE [LARGE SCALE GENOMIC DNA]</scope>
    <source>
        <strain evidence="1 2">MWE-103</strain>
    </source>
</reference>
<evidence type="ECO:0000313" key="1">
    <source>
        <dbReference type="EMBL" id="MBO7742680.1"/>
    </source>
</evidence>
<gene>
    <name evidence="1" type="ORF">I8J29_00635</name>
</gene>
<comment type="caution">
    <text evidence="1">The sequence shown here is derived from an EMBL/GenBank/DDBJ whole genome shotgun (WGS) entry which is preliminary data.</text>
</comment>
<evidence type="ECO:0000313" key="2">
    <source>
        <dbReference type="Proteomes" id="UP000670947"/>
    </source>
</evidence>
<protein>
    <submittedName>
        <fullName evidence="1">Uncharacterized protein</fullName>
    </submittedName>
</protein>
<dbReference type="Proteomes" id="UP000670947">
    <property type="component" value="Unassembled WGS sequence"/>
</dbReference>
<proteinExistence type="predicted"/>
<name>A0ABS3W2Z8_9BACL</name>
<sequence length="99" mass="11664">MNERMALLERRLIEQQHKDLFLQTAHTLKAINELAEHHRLLTAMHAINGYRIVGSEEVLFYETLSQVKEQIVQILEKTVCDLEHKGDKHYEKHFNDGVE</sequence>
<organism evidence="1 2">
    <name type="scientific">Paenibacillus artemisiicola</name>
    <dbReference type="NCBI Taxonomy" id="1172618"/>
    <lineage>
        <taxon>Bacteria</taxon>
        <taxon>Bacillati</taxon>
        <taxon>Bacillota</taxon>
        <taxon>Bacilli</taxon>
        <taxon>Bacillales</taxon>
        <taxon>Paenibacillaceae</taxon>
        <taxon>Paenibacillus</taxon>
    </lineage>
</organism>
<dbReference type="RefSeq" id="WP_208845658.1">
    <property type="nucleotide sequence ID" value="NZ_JAGGDJ010000001.1"/>
</dbReference>